<sequence>MTTINRTNETIIKCKVDRQRLLKEINEKRESNCLVERSNQVSLLRAQRRHFSCAYKCHIHSQTKEPVPDSGRSSWVKLSLLAHIEKRHFPSKSKMLWIMPYLDKVHPQRHTKIPSLYPSSVSI</sequence>
<dbReference type="AlphaFoldDB" id="S7MUL1"/>
<gene>
    <name evidence="1" type="ORF">D623_10018251</name>
</gene>
<dbReference type="EMBL" id="KE162102">
    <property type="protein sequence ID" value="EPQ07100.1"/>
    <property type="molecule type" value="Genomic_DNA"/>
</dbReference>
<proteinExistence type="predicted"/>
<organism evidence="1 2">
    <name type="scientific">Myotis brandtii</name>
    <name type="common">Brandt's bat</name>
    <dbReference type="NCBI Taxonomy" id="109478"/>
    <lineage>
        <taxon>Eukaryota</taxon>
        <taxon>Metazoa</taxon>
        <taxon>Chordata</taxon>
        <taxon>Craniata</taxon>
        <taxon>Vertebrata</taxon>
        <taxon>Euteleostomi</taxon>
        <taxon>Mammalia</taxon>
        <taxon>Eutheria</taxon>
        <taxon>Laurasiatheria</taxon>
        <taxon>Chiroptera</taxon>
        <taxon>Yangochiroptera</taxon>
        <taxon>Vespertilionidae</taxon>
        <taxon>Myotis</taxon>
    </lineage>
</organism>
<evidence type="ECO:0000313" key="2">
    <source>
        <dbReference type="Proteomes" id="UP000052978"/>
    </source>
</evidence>
<protein>
    <submittedName>
        <fullName evidence="1">UPF0732 protein like protein</fullName>
    </submittedName>
</protein>
<name>S7MUL1_MYOBR</name>
<dbReference type="Proteomes" id="UP000052978">
    <property type="component" value="Unassembled WGS sequence"/>
</dbReference>
<dbReference type="InterPro" id="IPR038806">
    <property type="entry name" value="SPATA45"/>
</dbReference>
<accession>S7MUL1</accession>
<dbReference type="PANTHER" id="PTHR35822:SF1">
    <property type="entry name" value="SPERMATOGENESIS-ASSOCIATED PROTEIN 45"/>
    <property type="match status" value="1"/>
</dbReference>
<dbReference type="PANTHER" id="PTHR35822">
    <property type="entry name" value="SPERMATOGENESIS-ASSOCIATED PROTEIN 45"/>
    <property type="match status" value="1"/>
</dbReference>
<reference evidence="1 2" key="1">
    <citation type="journal article" date="2013" name="Nat. Commun.">
        <title>Genome analysis reveals insights into physiology and longevity of the Brandt's bat Myotis brandtii.</title>
        <authorList>
            <person name="Seim I."/>
            <person name="Fang X."/>
            <person name="Xiong Z."/>
            <person name="Lobanov A.V."/>
            <person name="Huang Z."/>
            <person name="Ma S."/>
            <person name="Feng Y."/>
            <person name="Turanov A.A."/>
            <person name="Zhu Y."/>
            <person name="Lenz T.L."/>
            <person name="Gerashchenko M.V."/>
            <person name="Fan D."/>
            <person name="Hee Yim S."/>
            <person name="Yao X."/>
            <person name="Jordan D."/>
            <person name="Xiong Y."/>
            <person name="Ma Y."/>
            <person name="Lyapunov A.N."/>
            <person name="Chen G."/>
            <person name="Kulakova O.I."/>
            <person name="Sun Y."/>
            <person name="Lee S.G."/>
            <person name="Bronson R.T."/>
            <person name="Moskalev A.A."/>
            <person name="Sunyaev S.R."/>
            <person name="Zhang G."/>
            <person name="Krogh A."/>
            <person name="Wang J."/>
            <person name="Gladyshev V.N."/>
        </authorList>
    </citation>
    <scope>NUCLEOTIDE SEQUENCE [LARGE SCALE GENOMIC DNA]</scope>
</reference>
<evidence type="ECO:0000313" key="1">
    <source>
        <dbReference type="EMBL" id="EPQ07100.1"/>
    </source>
</evidence>
<keyword evidence="2" id="KW-1185">Reference proteome</keyword>